<dbReference type="Proteomes" id="UP000188219">
    <property type="component" value="Chromosome"/>
</dbReference>
<gene>
    <name evidence="2" type="ORF">Mag101_07285</name>
</gene>
<organism evidence="2 3">
    <name type="scientific">Microbulbifer agarilyticus</name>
    <dbReference type="NCBI Taxonomy" id="260552"/>
    <lineage>
        <taxon>Bacteria</taxon>
        <taxon>Pseudomonadati</taxon>
        <taxon>Pseudomonadota</taxon>
        <taxon>Gammaproteobacteria</taxon>
        <taxon>Cellvibrionales</taxon>
        <taxon>Microbulbiferaceae</taxon>
        <taxon>Microbulbifer</taxon>
    </lineage>
</organism>
<protein>
    <submittedName>
        <fullName evidence="2">Uncharacterized protein</fullName>
    </submittedName>
</protein>
<dbReference type="EMBL" id="CP019650">
    <property type="protein sequence ID" value="AQQ67461.1"/>
    <property type="molecule type" value="Genomic_DNA"/>
</dbReference>
<dbReference type="STRING" id="260552.Mag101_07285"/>
<accession>A0A1Q2M432</accession>
<dbReference type="AlphaFoldDB" id="A0A1Q2M432"/>
<name>A0A1Q2M432_9GAMM</name>
<proteinExistence type="predicted"/>
<feature type="region of interest" description="Disordered" evidence="1">
    <location>
        <begin position="53"/>
        <end position="75"/>
    </location>
</feature>
<dbReference type="KEGG" id="maga:Mag101_07285"/>
<keyword evidence="3" id="KW-1185">Reference proteome</keyword>
<reference evidence="2" key="1">
    <citation type="submission" date="2017-02" db="EMBL/GenBank/DDBJ databases">
        <title>Genome of Microbulbifer agarilyticus GP101.</title>
        <authorList>
            <person name="Jung J."/>
            <person name="Bae S.S."/>
            <person name="Baek K."/>
        </authorList>
    </citation>
    <scope>NUCLEOTIDE SEQUENCE [LARGE SCALE GENOMIC DNA]</scope>
    <source>
        <strain evidence="2">GP101</strain>
    </source>
</reference>
<evidence type="ECO:0000313" key="2">
    <source>
        <dbReference type="EMBL" id="AQQ67461.1"/>
    </source>
</evidence>
<evidence type="ECO:0000256" key="1">
    <source>
        <dbReference type="SAM" id="MobiDB-lite"/>
    </source>
</evidence>
<feature type="compositionally biased region" description="Polar residues" evidence="1">
    <location>
        <begin position="65"/>
        <end position="75"/>
    </location>
</feature>
<evidence type="ECO:0000313" key="3">
    <source>
        <dbReference type="Proteomes" id="UP000188219"/>
    </source>
</evidence>
<sequence>MRLPAHFAAVIHAKDARISTTKKVSALFAGSTALRLRTIHSADTHTNIQTCMTAQDAEDEKDSHTNSTRSLATKH</sequence>